<dbReference type="OrthoDB" id="276990at2"/>
<keyword evidence="2" id="KW-0812">Transmembrane</keyword>
<accession>A0A518DA43</accession>
<dbReference type="EMBL" id="CP036291">
    <property type="protein sequence ID" value="QDU88354.1"/>
    <property type="molecule type" value="Genomic_DNA"/>
</dbReference>
<evidence type="ECO:0000256" key="2">
    <source>
        <dbReference type="SAM" id="Phobius"/>
    </source>
</evidence>
<evidence type="ECO:0000313" key="4">
    <source>
        <dbReference type="Proteomes" id="UP000317429"/>
    </source>
</evidence>
<feature type="transmembrane region" description="Helical" evidence="2">
    <location>
        <begin position="29"/>
        <end position="53"/>
    </location>
</feature>
<keyword evidence="2" id="KW-0472">Membrane</keyword>
<evidence type="ECO:0000313" key="3">
    <source>
        <dbReference type="EMBL" id="QDU88354.1"/>
    </source>
</evidence>
<dbReference type="RefSeq" id="WP_145283187.1">
    <property type="nucleotide sequence ID" value="NZ_CP036291.1"/>
</dbReference>
<protein>
    <submittedName>
        <fullName evidence="3">Uncharacterized protein</fullName>
    </submittedName>
</protein>
<dbReference type="KEGG" id="pnd:Pla175_17290"/>
<dbReference type="AlphaFoldDB" id="A0A518DA43"/>
<keyword evidence="2" id="KW-1133">Transmembrane helix</keyword>
<keyword evidence="4" id="KW-1185">Reference proteome</keyword>
<sequence length="236" mass="26343">MAKQTEKPPAPRPRRASPIDGGETSTWPVWLRVVLTIVILWHCFVLAACPFFFATESQLGSSELARSVVRNPLVQCYADTLYLNSGYGFFGPEPPLTNGVISYVVLDESGAEIASGRFPDLRDQWPRLWYHRFMMLSDQASIPFERLSPEQAHQLTLKSFARHVLRAHGGARVDLTHQNKLLLMPADVLAGEDALNKKFALEPTTVSVSAADLNEPLIPKQQEWTQPEEIPGGRLP</sequence>
<reference evidence="3 4" key="1">
    <citation type="submission" date="2019-02" db="EMBL/GenBank/DDBJ databases">
        <title>Deep-cultivation of Planctomycetes and their phenomic and genomic characterization uncovers novel biology.</title>
        <authorList>
            <person name="Wiegand S."/>
            <person name="Jogler M."/>
            <person name="Boedeker C."/>
            <person name="Pinto D."/>
            <person name="Vollmers J."/>
            <person name="Rivas-Marin E."/>
            <person name="Kohn T."/>
            <person name="Peeters S.H."/>
            <person name="Heuer A."/>
            <person name="Rast P."/>
            <person name="Oberbeckmann S."/>
            <person name="Bunk B."/>
            <person name="Jeske O."/>
            <person name="Meyerdierks A."/>
            <person name="Storesund J.E."/>
            <person name="Kallscheuer N."/>
            <person name="Luecker S."/>
            <person name="Lage O.M."/>
            <person name="Pohl T."/>
            <person name="Merkel B.J."/>
            <person name="Hornburger P."/>
            <person name="Mueller R.-W."/>
            <person name="Bruemmer F."/>
            <person name="Labrenz M."/>
            <person name="Spormann A.M."/>
            <person name="Op den Camp H."/>
            <person name="Overmann J."/>
            <person name="Amann R."/>
            <person name="Jetten M.S.M."/>
            <person name="Mascher T."/>
            <person name="Medema M.H."/>
            <person name="Devos D.P."/>
            <person name="Kaster A.-K."/>
            <person name="Ovreas L."/>
            <person name="Rohde M."/>
            <person name="Galperin M.Y."/>
            <person name="Jogler C."/>
        </authorList>
    </citation>
    <scope>NUCLEOTIDE SEQUENCE [LARGE SCALE GENOMIC DNA]</scope>
    <source>
        <strain evidence="3 4">Pla175</strain>
    </source>
</reference>
<name>A0A518DA43_9BACT</name>
<evidence type="ECO:0000256" key="1">
    <source>
        <dbReference type="SAM" id="MobiDB-lite"/>
    </source>
</evidence>
<dbReference type="Proteomes" id="UP000317429">
    <property type="component" value="Chromosome"/>
</dbReference>
<proteinExistence type="predicted"/>
<gene>
    <name evidence="3" type="ORF">Pla175_17290</name>
</gene>
<feature type="region of interest" description="Disordered" evidence="1">
    <location>
        <begin position="1"/>
        <end position="20"/>
    </location>
</feature>
<organism evidence="3 4">
    <name type="scientific">Pirellulimonas nuda</name>
    <dbReference type="NCBI Taxonomy" id="2528009"/>
    <lineage>
        <taxon>Bacteria</taxon>
        <taxon>Pseudomonadati</taxon>
        <taxon>Planctomycetota</taxon>
        <taxon>Planctomycetia</taxon>
        <taxon>Pirellulales</taxon>
        <taxon>Lacipirellulaceae</taxon>
        <taxon>Pirellulimonas</taxon>
    </lineage>
</organism>